<reference evidence="3 4" key="1">
    <citation type="submission" date="2016-10" db="EMBL/GenBank/DDBJ databases">
        <authorList>
            <person name="de Groot N.N."/>
        </authorList>
    </citation>
    <scope>NUCLEOTIDE SEQUENCE [LARGE SCALE GENOMIC DNA]</scope>
    <source>
        <strain evidence="2">Nm10</strain>
        <strain evidence="3 4">Nm9</strain>
    </source>
</reference>
<dbReference type="AlphaFoldDB" id="A0A1H9CWI2"/>
<accession>A0A1H9CWI2</accession>
<sequence>MEGIIYTNLDVNSFHLRTVLSELEQAFKTFFKF</sequence>
<gene>
    <name evidence="1" type="ORF">C8R28_10523</name>
    <name evidence="2" type="ORF">SAMN05216406_12642</name>
    <name evidence="3" type="ORF">SAMN05421510_101739</name>
</gene>
<name>A0A1H9CWI2_9PROT</name>
<reference evidence="5" key="2">
    <citation type="submission" date="2016-10" db="EMBL/GenBank/DDBJ databases">
        <authorList>
            <person name="Varghese N."/>
            <person name="Submissions S."/>
        </authorList>
    </citation>
    <scope>NUCLEOTIDE SEQUENCE [LARGE SCALE GENOMIC DNA]</scope>
    <source>
        <strain evidence="5">Nm10</strain>
    </source>
</reference>
<dbReference type="EMBL" id="FNLN01000026">
    <property type="protein sequence ID" value="SDU12988.1"/>
    <property type="molecule type" value="Genomic_DNA"/>
</dbReference>
<reference evidence="1 6" key="3">
    <citation type="submission" date="2018-04" db="EMBL/GenBank/DDBJ databases">
        <title>Active sludge and wastewater microbial communities from Klosterneuburg, Austria.</title>
        <authorList>
            <person name="Wagner M."/>
        </authorList>
    </citation>
    <scope>NUCLEOTIDE SEQUENCE [LARGE SCALE GENOMIC DNA]</scope>
    <source>
        <strain evidence="1 6">Nm4</strain>
    </source>
</reference>
<organism evidence="3 4">
    <name type="scientific">Nitrosomonas ureae</name>
    <dbReference type="NCBI Taxonomy" id="44577"/>
    <lineage>
        <taxon>Bacteria</taxon>
        <taxon>Pseudomonadati</taxon>
        <taxon>Pseudomonadota</taxon>
        <taxon>Betaproteobacteria</taxon>
        <taxon>Nitrosomonadales</taxon>
        <taxon>Nitrosomonadaceae</taxon>
        <taxon>Nitrosomonas</taxon>
    </lineage>
</organism>
<dbReference type="Proteomes" id="UP000181998">
    <property type="component" value="Unassembled WGS sequence"/>
</dbReference>
<dbReference type="Proteomes" id="UP000182882">
    <property type="component" value="Unassembled WGS sequence"/>
</dbReference>
<dbReference type="EMBL" id="FOFX01000017">
    <property type="protein sequence ID" value="SEQ05596.1"/>
    <property type="molecule type" value="Genomic_DNA"/>
</dbReference>
<evidence type="ECO:0000313" key="6">
    <source>
        <dbReference type="Proteomes" id="UP000244110"/>
    </source>
</evidence>
<evidence type="ECO:0000313" key="2">
    <source>
        <dbReference type="EMBL" id="SDU12988.1"/>
    </source>
</evidence>
<proteinExistence type="predicted"/>
<keyword evidence="5" id="KW-1185">Reference proteome</keyword>
<evidence type="ECO:0000313" key="3">
    <source>
        <dbReference type="EMBL" id="SEQ05596.1"/>
    </source>
</evidence>
<evidence type="ECO:0000313" key="4">
    <source>
        <dbReference type="Proteomes" id="UP000181998"/>
    </source>
</evidence>
<evidence type="ECO:0000313" key="1">
    <source>
        <dbReference type="EMBL" id="PTQ79319.1"/>
    </source>
</evidence>
<protein>
    <submittedName>
        <fullName evidence="3">Uncharacterized protein</fullName>
    </submittedName>
</protein>
<evidence type="ECO:0000313" key="5">
    <source>
        <dbReference type="Proteomes" id="UP000182882"/>
    </source>
</evidence>
<dbReference type="Proteomes" id="UP000244110">
    <property type="component" value="Unassembled WGS sequence"/>
</dbReference>
<dbReference type="EMBL" id="QAOL01000052">
    <property type="protein sequence ID" value="PTQ79319.1"/>
    <property type="molecule type" value="Genomic_DNA"/>
</dbReference>